<feature type="region of interest" description="Disordered" evidence="1">
    <location>
        <begin position="1"/>
        <end position="72"/>
    </location>
</feature>
<feature type="region of interest" description="Disordered" evidence="1">
    <location>
        <begin position="86"/>
        <end position="110"/>
    </location>
</feature>
<sequence length="110" mass="10889">MQGDQEVAVPPGSSLRQARPSSASVSARDHSSSPPPRALALSVSEPPGPVRTSPIRASGVIATRPPHPSGWSAVCSPVTSPVAMSSTAVVRSTGSPSAPGSAPSGTSPRT</sequence>
<feature type="compositionally biased region" description="Low complexity" evidence="1">
    <location>
        <begin position="92"/>
        <end position="110"/>
    </location>
</feature>
<name>A0ABX8C350_9ACTN</name>
<dbReference type="RefSeq" id="WP_212640578.1">
    <property type="nucleotide sequence ID" value="NZ_CP074132.1"/>
</dbReference>
<evidence type="ECO:0000256" key="1">
    <source>
        <dbReference type="SAM" id="MobiDB-lite"/>
    </source>
</evidence>
<dbReference type="EMBL" id="CP074132">
    <property type="protein sequence ID" value="QUX27516.1"/>
    <property type="molecule type" value="Genomic_DNA"/>
</dbReference>
<protein>
    <submittedName>
        <fullName evidence="2">Uncharacterized protein</fullName>
    </submittedName>
</protein>
<organism evidence="2 3">
    <name type="scientific">Nocardiopsis akebiae</name>
    <dbReference type="NCBI Taxonomy" id="2831968"/>
    <lineage>
        <taxon>Bacteria</taxon>
        <taxon>Bacillati</taxon>
        <taxon>Actinomycetota</taxon>
        <taxon>Actinomycetes</taxon>
        <taxon>Streptosporangiales</taxon>
        <taxon>Nocardiopsidaceae</taxon>
        <taxon>Nocardiopsis</taxon>
    </lineage>
</organism>
<accession>A0ABX8C350</accession>
<gene>
    <name evidence="2" type="ORF">KGD83_19650</name>
</gene>
<dbReference type="Proteomes" id="UP000678016">
    <property type="component" value="Chromosome"/>
</dbReference>
<reference evidence="3" key="1">
    <citation type="submission" date="2021-05" db="EMBL/GenBank/DDBJ databases">
        <title>Direct Submission.</title>
        <authorList>
            <person name="Li K."/>
            <person name="Gao J."/>
        </authorList>
    </citation>
    <scope>NUCLEOTIDE SEQUENCE [LARGE SCALE GENOMIC DNA]</scope>
    <source>
        <strain evidence="3">HDS12</strain>
    </source>
</reference>
<evidence type="ECO:0000313" key="2">
    <source>
        <dbReference type="EMBL" id="QUX27516.1"/>
    </source>
</evidence>
<keyword evidence="3" id="KW-1185">Reference proteome</keyword>
<evidence type="ECO:0000313" key="3">
    <source>
        <dbReference type="Proteomes" id="UP000678016"/>
    </source>
</evidence>
<proteinExistence type="predicted"/>